<sequence>MNVANRLLTVIQELFVGCTLILRVLAMYSFDRRLVVILVMAAILCLSLAAWLAIPTKTALAATVKNVQSDCIPPATRPDLLREAGAWGALLAGDTFLLALTLHRAYTTRRKYPTGSLWRVLVRDGAMYFVVICLANVGNILMFNFGDVFTATCLSGFTVSLSVTMICRLMLNLHKAAETPSDILGSANTQTLQFAQPTMG</sequence>
<name>A0AAV9ZXM4_9AGAR</name>
<proteinExistence type="predicted"/>
<feature type="transmembrane region" description="Helical" evidence="1">
    <location>
        <begin position="126"/>
        <end position="143"/>
    </location>
</feature>
<dbReference type="EMBL" id="JAWWNJ010000100">
    <property type="protein sequence ID" value="KAK6995959.1"/>
    <property type="molecule type" value="Genomic_DNA"/>
</dbReference>
<gene>
    <name evidence="2" type="ORF">R3P38DRAFT_99042</name>
</gene>
<feature type="transmembrane region" description="Helical" evidence="1">
    <location>
        <begin position="6"/>
        <end position="26"/>
    </location>
</feature>
<keyword evidence="1" id="KW-0472">Membrane</keyword>
<dbReference type="AlphaFoldDB" id="A0AAV9ZXM4"/>
<feature type="transmembrane region" description="Helical" evidence="1">
    <location>
        <begin position="84"/>
        <end position="106"/>
    </location>
</feature>
<dbReference type="Proteomes" id="UP001362999">
    <property type="component" value="Unassembled WGS sequence"/>
</dbReference>
<keyword evidence="1" id="KW-0812">Transmembrane</keyword>
<evidence type="ECO:0000256" key="1">
    <source>
        <dbReference type="SAM" id="Phobius"/>
    </source>
</evidence>
<keyword evidence="1" id="KW-1133">Transmembrane helix</keyword>
<keyword evidence="3" id="KW-1185">Reference proteome</keyword>
<comment type="caution">
    <text evidence="2">The sequence shown here is derived from an EMBL/GenBank/DDBJ whole genome shotgun (WGS) entry which is preliminary data.</text>
</comment>
<evidence type="ECO:0000313" key="3">
    <source>
        <dbReference type="Proteomes" id="UP001362999"/>
    </source>
</evidence>
<accession>A0AAV9ZXM4</accession>
<feature type="transmembrane region" description="Helical" evidence="1">
    <location>
        <begin position="33"/>
        <end position="54"/>
    </location>
</feature>
<protein>
    <submittedName>
        <fullName evidence="2">Uncharacterized protein</fullName>
    </submittedName>
</protein>
<evidence type="ECO:0000313" key="2">
    <source>
        <dbReference type="EMBL" id="KAK6995959.1"/>
    </source>
</evidence>
<organism evidence="2 3">
    <name type="scientific">Favolaschia claudopus</name>
    <dbReference type="NCBI Taxonomy" id="2862362"/>
    <lineage>
        <taxon>Eukaryota</taxon>
        <taxon>Fungi</taxon>
        <taxon>Dikarya</taxon>
        <taxon>Basidiomycota</taxon>
        <taxon>Agaricomycotina</taxon>
        <taxon>Agaricomycetes</taxon>
        <taxon>Agaricomycetidae</taxon>
        <taxon>Agaricales</taxon>
        <taxon>Marasmiineae</taxon>
        <taxon>Mycenaceae</taxon>
        <taxon>Favolaschia</taxon>
    </lineage>
</organism>
<reference evidence="2 3" key="1">
    <citation type="journal article" date="2024" name="J Genomics">
        <title>Draft genome sequencing and assembly of Favolaschia claudopus CIRM-BRFM 2984 isolated from oak limbs.</title>
        <authorList>
            <person name="Navarro D."/>
            <person name="Drula E."/>
            <person name="Chaduli D."/>
            <person name="Cazenave R."/>
            <person name="Ahrendt S."/>
            <person name="Wang J."/>
            <person name="Lipzen A."/>
            <person name="Daum C."/>
            <person name="Barry K."/>
            <person name="Grigoriev I.V."/>
            <person name="Favel A."/>
            <person name="Rosso M.N."/>
            <person name="Martin F."/>
        </authorList>
    </citation>
    <scope>NUCLEOTIDE SEQUENCE [LARGE SCALE GENOMIC DNA]</scope>
    <source>
        <strain evidence="2 3">CIRM-BRFM 2984</strain>
    </source>
</reference>
<feature type="transmembrane region" description="Helical" evidence="1">
    <location>
        <begin position="149"/>
        <end position="171"/>
    </location>
</feature>